<keyword evidence="5" id="KW-1185">Reference proteome</keyword>
<dbReference type="Gene3D" id="3.30.70.100">
    <property type="match status" value="2"/>
</dbReference>
<dbReference type="Pfam" id="PF07876">
    <property type="entry name" value="Dabb"/>
    <property type="match status" value="2"/>
</dbReference>
<comment type="subunit">
    <text evidence="1">Homodimer.</text>
</comment>
<accession>A0A2Z7BBW9</accession>
<organism evidence="4 5">
    <name type="scientific">Dorcoceras hygrometricum</name>
    <dbReference type="NCBI Taxonomy" id="472368"/>
    <lineage>
        <taxon>Eukaryota</taxon>
        <taxon>Viridiplantae</taxon>
        <taxon>Streptophyta</taxon>
        <taxon>Embryophyta</taxon>
        <taxon>Tracheophyta</taxon>
        <taxon>Spermatophyta</taxon>
        <taxon>Magnoliopsida</taxon>
        <taxon>eudicotyledons</taxon>
        <taxon>Gunneridae</taxon>
        <taxon>Pentapetalae</taxon>
        <taxon>asterids</taxon>
        <taxon>lamiids</taxon>
        <taxon>Lamiales</taxon>
        <taxon>Gesneriaceae</taxon>
        <taxon>Didymocarpoideae</taxon>
        <taxon>Trichosporeae</taxon>
        <taxon>Loxocarpinae</taxon>
        <taxon>Dorcoceras</taxon>
    </lineage>
</organism>
<dbReference type="InterPro" id="IPR011008">
    <property type="entry name" value="Dimeric_a/b-barrel"/>
</dbReference>
<evidence type="ECO:0000313" key="4">
    <source>
        <dbReference type="EMBL" id="KZV31993.1"/>
    </source>
</evidence>
<dbReference type="SUPFAM" id="SSF54909">
    <property type="entry name" value="Dimeric alpha+beta barrel"/>
    <property type="match status" value="2"/>
</dbReference>
<gene>
    <name evidence="4" type="ORF">F511_05103</name>
</gene>
<evidence type="ECO:0000259" key="3">
    <source>
        <dbReference type="PROSITE" id="PS51502"/>
    </source>
</evidence>
<proteinExistence type="predicted"/>
<dbReference type="PANTHER" id="PTHR33178">
    <property type="match status" value="1"/>
</dbReference>
<dbReference type="AlphaFoldDB" id="A0A2Z7BBW9"/>
<dbReference type="OrthoDB" id="42919at2759"/>
<evidence type="ECO:0000256" key="1">
    <source>
        <dbReference type="ARBA" id="ARBA00011738"/>
    </source>
</evidence>
<protein>
    <recommendedName>
        <fullName evidence="3">Stress-response A/B barrel domain-containing protein</fullName>
    </recommendedName>
</protein>
<dbReference type="PANTHER" id="PTHR33178:SF3">
    <property type="entry name" value="STRESS-RESPONSE A_B BARREL DOMAIN-CONTAINING PROTEIN UP3"/>
    <property type="match status" value="1"/>
</dbReference>
<keyword evidence="2" id="KW-0175">Coiled coil</keyword>
<evidence type="ECO:0000256" key="2">
    <source>
        <dbReference type="SAM" id="Coils"/>
    </source>
</evidence>
<feature type="coiled-coil region" evidence="2">
    <location>
        <begin position="225"/>
        <end position="255"/>
    </location>
</feature>
<evidence type="ECO:0000313" key="5">
    <source>
        <dbReference type="Proteomes" id="UP000250235"/>
    </source>
</evidence>
<dbReference type="PROSITE" id="PS51502">
    <property type="entry name" value="S_R_A_B_BARREL"/>
    <property type="match status" value="2"/>
</dbReference>
<feature type="domain" description="Stress-response A/B barrel" evidence="3">
    <location>
        <begin position="167"/>
        <end position="261"/>
    </location>
</feature>
<dbReference type="SMART" id="SM00886">
    <property type="entry name" value="Dabb"/>
    <property type="match status" value="2"/>
</dbReference>
<name>A0A2Z7BBW9_9LAMI</name>
<dbReference type="InterPro" id="IPR013097">
    <property type="entry name" value="Dabb"/>
</dbReference>
<dbReference type="Proteomes" id="UP000250235">
    <property type="component" value="Unassembled WGS sequence"/>
</dbReference>
<feature type="domain" description="Stress-response A/B barrel" evidence="3">
    <location>
        <begin position="57"/>
        <end position="151"/>
    </location>
</feature>
<sequence>MVKRLATSSHDPLGIIDSACKNQSVMIAYSMVLSLIYPDRINDYWMSSSNSDSTQIIEHIVLFKVKPAADPDAVNAMITNINGLASLDPVLHISAGPVSRSRSSSLSFTHLLHSRYRSKADLSSYSDHPTHLSVVGNYVKPVVDDVMAVDWVAEDFSGPIRPPAGSALRLTVLKLKEDAGEGGKNEVLKVLRGIKEKFPSIEQLTVGENFSPGRNKGFSICSIGVFKGIKELEELESESERANEEKDKVREFLDEVLVLDFAGPASVQPANL</sequence>
<dbReference type="InterPro" id="IPR044662">
    <property type="entry name" value="HS1/DABB1-like"/>
</dbReference>
<reference evidence="4 5" key="1">
    <citation type="journal article" date="2015" name="Proc. Natl. Acad. Sci. U.S.A.">
        <title>The resurrection genome of Boea hygrometrica: A blueprint for survival of dehydration.</title>
        <authorList>
            <person name="Xiao L."/>
            <person name="Yang G."/>
            <person name="Zhang L."/>
            <person name="Yang X."/>
            <person name="Zhao S."/>
            <person name="Ji Z."/>
            <person name="Zhou Q."/>
            <person name="Hu M."/>
            <person name="Wang Y."/>
            <person name="Chen M."/>
            <person name="Xu Y."/>
            <person name="Jin H."/>
            <person name="Xiao X."/>
            <person name="Hu G."/>
            <person name="Bao F."/>
            <person name="Hu Y."/>
            <person name="Wan P."/>
            <person name="Li L."/>
            <person name="Deng X."/>
            <person name="Kuang T."/>
            <person name="Xiang C."/>
            <person name="Zhu J.K."/>
            <person name="Oliver M.J."/>
            <person name="He Y."/>
        </authorList>
    </citation>
    <scope>NUCLEOTIDE SEQUENCE [LARGE SCALE GENOMIC DNA]</scope>
    <source>
        <strain evidence="5">cv. XS01</strain>
    </source>
</reference>
<dbReference type="EMBL" id="KV006978">
    <property type="protein sequence ID" value="KZV31993.1"/>
    <property type="molecule type" value="Genomic_DNA"/>
</dbReference>